<dbReference type="EMBL" id="RQFP01000001">
    <property type="protein sequence ID" value="TGK96803.1"/>
    <property type="molecule type" value="Genomic_DNA"/>
</dbReference>
<accession>A0A2M9Y540</accession>
<dbReference type="Gene3D" id="3.30.70.1060">
    <property type="entry name" value="Dimeric alpha+beta barrel"/>
    <property type="match status" value="1"/>
</dbReference>
<dbReference type="OrthoDB" id="9795306at2"/>
<dbReference type="PANTHER" id="PTHR35174:SF1">
    <property type="entry name" value="BLL0086 PROTEIN"/>
    <property type="match status" value="1"/>
</dbReference>
<dbReference type="InterPro" id="IPR005545">
    <property type="entry name" value="YCII"/>
</dbReference>
<feature type="domain" description="YCII-related" evidence="2">
    <location>
        <begin position="16"/>
        <end position="112"/>
    </location>
</feature>
<evidence type="ECO:0000259" key="2">
    <source>
        <dbReference type="Pfam" id="PF03795"/>
    </source>
</evidence>
<protein>
    <submittedName>
        <fullName evidence="3">Transcription initiation protein</fullName>
    </submittedName>
</protein>
<keyword evidence="4" id="KW-1185">Reference proteome</keyword>
<evidence type="ECO:0000256" key="1">
    <source>
        <dbReference type="ARBA" id="ARBA00007689"/>
    </source>
</evidence>
<dbReference type="SUPFAM" id="SSF54909">
    <property type="entry name" value="Dimeric alpha+beta barrel"/>
    <property type="match status" value="1"/>
</dbReference>
<gene>
    <name evidence="3" type="ORF">EHQ30_09485</name>
</gene>
<dbReference type="Pfam" id="PF03795">
    <property type="entry name" value="YCII"/>
    <property type="match status" value="1"/>
</dbReference>
<comment type="similarity">
    <text evidence="1">Belongs to the YciI family.</text>
</comment>
<evidence type="ECO:0000313" key="3">
    <source>
        <dbReference type="EMBL" id="TGK96803.1"/>
    </source>
</evidence>
<evidence type="ECO:0000313" key="4">
    <source>
        <dbReference type="Proteomes" id="UP000297891"/>
    </source>
</evidence>
<name>A0A2M9Y540_9LEPT</name>
<reference evidence="3" key="1">
    <citation type="journal article" date="2019" name="PLoS Negl. Trop. Dis.">
        <title>Revisiting the worldwide diversity of Leptospira species in the environment.</title>
        <authorList>
            <person name="Vincent A.T."/>
            <person name="Schiettekatte O."/>
            <person name="Bourhy P."/>
            <person name="Veyrier F.J."/>
            <person name="Picardeau M."/>
        </authorList>
    </citation>
    <scope>NUCLEOTIDE SEQUENCE [LARGE SCALE GENOMIC DNA]</scope>
    <source>
        <strain evidence="3">201800277</strain>
    </source>
</reference>
<comment type="caution">
    <text evidence="3">The sequence shown here is derived from an EMBL/GenBank/DDBJ whole genome shotgun (WGS) entry which is preliminary data.</text>
</comment>
<dbReference type="InterPro" id="IPR011008">
    <property type="entry name" value="Dimeric_a/b-barrel"/>
</dbReference>
<dbReference type="PANTHER" id="PTHR35174">
    <property type="entry name" value="BLL7171 PROTEIN-RELATED"/>
    <property type="match status" value="1"/>
</dbReference>
<dbReference type="AlphaFoldDB" id="A0A2M9Y540"/>
<sequence>MKEFTLIFRNSNKEGERPSPEQMQKIMEEWLGWMTNIAAKDQLADKGNRLAISDAKTVHPGNLVTDGPYTEIKEFINGYIVVRTQTLDEAIEIAKDCPILKIGGNVEVRKIVTPDDNG</sequence>
<dbReference type="Proteomes" id="UP000297891">
    <property type="component" value="Unassembled WGS sequence"/>
</dbReference>
<dbReference type="RefSeq" id="WP_100789965.1">
    <property type="nucleotide sequence ID" value="NZ_NPDQ01000002.1"/>
</dbReference>
<proteinExistence type="inferred from homology"/>
<organism evidence="3 4">
    <name type="scientific">Leptospira brenneri</name>
    <dbReference type="NCBI Taxonomy" id="2023182"/>
    <lineage>
        <taxon>Bacteria</taxon>
        <taxon>Pseudomonadati</taxon>
        <taxon>Spirochaetota</taxon>
        <taxon>Spirochaetia</taxon>
        <taxon>Leptospirales</taxon>
        <taxon>Leptospiraceae</taxon>
        <taxon>Leptospira</taxon>
    </lineage>
</organism>